<organism evidence="1 2">
    <name type="scientific">Streptomyces aurantiacus JA 4570</name>
    <dbReference type="NCBI Taxonomy" id="1286094"/>
    <lineage>
        <taxon>Bacteria</taxon>
        <taxon>Bacillati</taxon>
        <taxon>Actinomycetota</taxon>
        <taxon>Actinomycetes</taxon>
        <taxon>Kitasatosporales</taxon>
        <taxon>Streptomycetaceae</taxon>
        <taxon>Streptomyces</taxon>
        <taxon>Streptomyces aurantiacus group</taxon>
    </lineage>
</organism>
<evidence type="ECO:0000313" key="2">
    <source>
        <dbReference type="Proteomes" id="UP000014629"/>
    </source>
</evidence>
<gene>
    <name evidence="1" type="ORF">STRAU_4277</name>
</gene>
<protein>
    <submittedName>
        <fullName evidence="1">Uncharacterized protein</fullName>
    </submittedName>
</protein>
<dbReference type="Proteomes" id="UP000014629">
    <property type="component" value="Unassembled WGS sequence"/>
</dbReference>
<proteinExistence type="predicted"/>
<accession>S3ZWA1</accession>
<dbReference type="AlphaFoldDB" id="S3ZWA1"/>
<keyword evidence="2" id="KW-1185">Reference proteome</keyword>
<name>S3ZWA1_9ACTN</name>
<sequence>MGQAVVSRAAGDSACSLAQLAAVNNAISHGGYALVAIALEQRLAEGGRDSVDT</sequence>
<evidence type="ECO:0000313" key="1">
    <source>
        <dbReference type="EMBL" id="EPH42690.1"/>
    </source>
</evidence>
<comment type="caution">
    <text evidence="1">The sequence shown here is derived from an EMBL/GenBank/DDBJ whole genome shotgun (WGS) entry which is preliminary data.</text>
</comment>
<reference evidence="1 2" key="1">
    <citation type="submission" date="2013-02" db="EMBL/GenBank/DDBJ databases">
        <title>Draft Genome Sequence of Streptomyces aurantiacus, Which Produces Setomimycin.</title>
        <authorList>
            <person name="Gruening B.A."/>
            <person name="Praeg A."/>
            <person name="Erxleben A."/>
            <person name="Guenther S."/>
            <person name="Mueller M."/>
        </authorList>
    </citation>
    <scope>NUCLEOTIDE SEQUENCE [LARGE SCALE GENOMIC DNA]</scope>
    <source>
        <strain evidence="1 2">JA 4570</strain>
    </source>
</reference>
<dbReference type="PATRIC" id="fig|1286094.4.peg.4227"/>
<dbReference type="EMBL" id="AOPZ01000217">
    <property type="protein sequence ID" value="EPH42690.1"/>
    <property type="molecule type" value="Genomic_DNA"/>
</dbReference>